<accession>A0A060T321</accession>
<sequence>MNAISILREGFYEEFAQAIDTLGSYKPSNDDIALLMMLTGLPEAHYVTAGREVGFGPYCLAHRCIDVLTRIKKNNELMRAALCPPVKASAFVRRSRLMQSWASACEKAQGQSPFYPHFASFKDGSINSSVGSIGWNNDVSDRMQFTPLGAEFSDSDLELTDDDEDAIDHDIDTLEDELPQFNRILSIPNPFKDKKTIWNLIGWGLGCSTVAHDYYVRRWSQWCSLLYLLEEILVQDMTTSIVNDDQDNSILYGWVNGLDPRLVIGAIMSCVDDLGSLSFSPVLASEGSPPEEVRKLVTESGLYPRYDYDAAQLRSRLLNMLLQGQSDKVCIAIIHLARAHLSTKFKYATMVGRRLERQHISTLTVIGWTLALPEETTLSCIRAINGQLPFRQLSTLVGQILQTKVTRPPGDDSEKVYTLLDANCYIVHLAMELLIRLSDELTSLDTPSAGDGDKVLSLEELFSRLNKLAAIGCQQRTDILKKTDQDLHRIEELHEDLTDFVDALVTIHSHSTHKRIPTPNGP</sequence>
<gene>
    <name evidence="1" type="ORF">GNLVRS02_ARAD1A05852g</name>
</gene>
<reference evidence="1" key="1">
    <citation type="submission" date="2014-02" db="EMBL/GenBank/DDBJ databases">
        <authorList>
            <person name="Genoscope - CEA"/>
        </authorList>
    </citation>
    <scope>NUCLEOTIDE SEQUENCE</scope>
    <source>
        <strain evidence="1">LS3</strain>
    </source>
</reference>
<dbReference type="EMBL" id="HG937691">
    <property type="protein sequence ID" value="CDP33277.1"/>
    <property type="molecule type" value="Genomic_DNA"/>
</dbReference>
<organism evidence="1">
    <name type="scientific">Blastobotrys adeninivorans</name>
    <name type="common">Yeast</name>
    <name type="synonym">Arxula adeninivorans</name>
    <dbReference type="NCBI Taxonomy" id="409370"/>
    <lineage>
        <taxon>Eukaryota</taxon>
        <taxon>Fungi</taxon>
        <taxon>Dikarya</taxon>
        <taxon>Ascomycota</taxon>
        <taxon>Saccharomycotina</taxon>
        <taxon>Dipodascomycetes</taxon>
        <taxon>Dipodascales</taxon>
        <taxon>Trichomonascaceae</taxon>
        <taxon>Blastobotrys</taxon>
    </lineage>
</organism>
<evidence type="ECO:0000313" key="1">
    <source>
        <dbReference type="EMBL" id="CDP33277.1"/>
    </source>
</evidence>
<proteinExistence type="predicted"/>
<dbReference type="AlphaFoldDB" id="A0A060T321"/>
<protein>
    <submittedName>
        <fullName evidence="1">ARAD1A05852p</fullName>
    </submittedName>
</protein>
<reference evidence="1" key="2">
    <citation type="submission" date="2014-06" db="EMBL/GenBank/DDBJ databases">
        <title>The complete genome of Blastobotrys (Arxula) adeninivorans LS3 - a yeast of biotechnological interest.</title>
        <authorList>
            <person name="Kunze G."/>
            <person name="Gaillardin C."/>
            <person name="Czernicka M."/>
            <person name="Durrens P."/>
            <person name="Martin T."/>
            <person name="Boer E."/>
            <person name="Gabaldon T."/>
            <person name="Cruz J."/>
            <person name="Talla E."/>
            <person name="Marck C."/>
            <person name="Goffeau A."/>
            <person name="Barbe V."/>
            <person name="Baret P."/>
            <person name="Baronian K."/>
            <person name="Beier S."/>
            <person name="Bleykasten C."/>
            <person name="Bode R."/>
            <person name="Casaregola S."/>
            <person name="Despons L."/>
            <person name="Fairhead C."/>
            <person name="Giersberg M."/>
            <person name="Gierski P."/>
            <person name="Hahnel U."/>
            <person name="Hartmann A."/>
            <person name="Jankowska D."/>
            <person name="Jubin C."/>
            <person name="Jung P."/>
            <person name="Lafontaine I."/>
            <person name="Leh-Louis V."/>
            <person name="Lemaire M."/>
            <person name="Marcet-Houben M."/>
            <person name="Mascher M."/>
            <person name="Morel G."/>
            <person name="Richard G.-F."/>
            <person name="Riechen J."/>
            <person name="Sacerdot C."/>
            <person name="Sarkar A."/>
            <person name="Savel G."/>
            <person name="Schacherer J."/>
            <person name="Sherman D."/>
            <person name="Straub M.-L."/>
            <person name="Stein N."/>
            <person name="Thierry A."/>
            <person name="Trautwein-Schult A."/>
            <person name="Westhof E."/>
            <person name="Worch S."/>
            <person name="Dujon B."/>
            <person name="Souciet J.-L."/>
            <person name="Wincker P."/>
            <person name="Scholz U."/>
            <person name="Neuveglise N."/>
        </authorList>
    </citation>
    <scope>NUCLEOTIDE SEQUENCE</scope>
    <source>
        <strain evidence="1">LS3</strain>
    </source>
</reference>
<name>A0A060T321_BLAAD</name>